<evidence type="ECO:0000313" key="2">
    <source>
        <dbReference type="EMBL" id="KCY22984.1"/>
    </source>
</evidence>
<sequence>MSWLAVGAAAAVASAALAGYSAYSQSKTAEKQAEADASAQASRGRLEAERILKQKTKQQSMARAAAAANGLDVNEGTALKINDEIEKAGQYDAEIARQTGYNASQRLMAQADQYGKNANTALASGALNMVSAGVSANKGWK</sequence>
<name>A0A062IP71_ACIBA</name>
<feature type="chain" id="PRO_5001615223" description="Phage protein" evidence="1">
    <location>
        <begin position="19"/>
        <end position="141"/>
    </location>
</feature>
<evidence type="ECO:0008006" key="4">
    <source>
        <dbReference type="Google" id="ProtNLM"/>
    </source>
</evidence>
<feature type="signal peptide" evidence="1">
    <location>
        <begin position="1"/>
        <end position="18"/>
    </location>
</feature>
<gene>
    <name evidence="2" type="ORF">J596_0203</name>
</gene>
<keyword evidence="1" id="KW-0732">Signal</keyword>
<accession>A0A062IP71</accession>
<organism evidence="2 3">
    <name type="scientific">Acinetobacter baumannii 21072</name>
    <dbReference type="NCBI Taxonomy" id="1310697"/>
    <lineage>
        <taxon>Bacteria</taxon>
        <taxon>Pseudomonadati</taxon>
        <taxon>Pseudomonadota</taxon>
        <taxon>Gammaproteobacteria</taxon>
        <taxon>Moraxellales</taxon>
        <taxon>Moraxellaceae</taxon>
        <taxon>Acinetobacter</taxon>
        <taxon>Acinetobacter calcoaceticus/baumannii complex</taxon>
    </lineage>
</organism>
<comment type="caution">
    <text evidence="2">The sequence shown here is derived from an EMBL/GenBank/DDBJ whole genome shotgun (WGS) entry which is preliminary data.</text>
</comment>
<dbReference type="RefSeq" id="WP_032035533.1">
    <property type="nucleotide sequence ID" value="NZ_JMOD01000002.1"/>
</dbReference>
<dbReference type="Proteomes" id="UP000027327">
    <property type="component" value="Unassembled WGS sequence"/>
</dbReference>
<evidence type="ECO:0000256" key="1">
    <source>
        <dbReference type="SAM" id="SignalP"/>
    </source>
</evidence>
<dbReference type="EMBL" id="JMOD01000002">
    <property type="protein sequence ID" value="KCY22984.1"/>
    <property type="molecule type" value="Genomic_DNA"/>
</dbReference>
<proteinExistence type="predicted"/>
<reference evidence="2 3" key="1">
    <citation type="submission" date="2014-04" db="EMBL/GenBank/DDBJ databases">
        <title>Comparative genomics and transcriptomics to identify genetic mechanisms underlying the emergence of carbapenem resistant Acinetobacter baumannii (CRAb).</title>
        <authorList>
            <person name="Harris A.D."/>
            <person name="Johnson K.J."/>
            <person name="George J."/>
            <person name="Nadendla S."/>
            <person name="Daugherty S.C."/>
            <person name="Parankush S."/>
            <person name="Sadzewicz L."/>
            <person name="Tallon L."/>
            <person name="Sengamalay N."/>
            <person name="Hazen T.H."/>
            <person name="Rasko D.A."/>
        </authorList>
    </citation>
    <scope>NUCLEOTIDE SEQUENCE [LARGE SCALE GENOMIC DNA]</scope>
    <source>
        <strain evidence="2 3">21072</strain>
    </source>
</reference>
<evidence type="ECO:0000313" key="3">
    <source>
        <dbReference type="Proteomes" id="UP000027327"/>
    </source>
</evidence>
<dbReference type="PATRIC" id="fig|1310697.3.peg.190"/>
<dbReference type="AlphaFoldDB" id="A0A062IP71"/>
<protein>
    <recommendedName>
        <fullName evidence="4">Phage protein</fullName>
    </recommendedName>
</protein>